<dbReference type="EMBL" id="DSIY01000203">
    <property type="protein sequence ID" value="HEG91477.1"/>
    <property type="molecule type" value="Genomic_DNA"/>
</dbReference>
<dbReference type="PANTHER" id="PTHR43080:SF2">
    <property type="entry name" value="CBS DOMAIN-CONTAINING PROTEIN"/>
    <property type="match status" value="1"/>
</dbReference>
<dbReference type="InterPro" id="IPR027275">
    <property type="entry name" value="PRC-brl_dom"/>
</dbReference>
<dbReference type="PANTHER" id="PTHR43080">
    <property type="entry name" value="CBS DOMAIN-CONTAINING PROTEIN CBSX3, MITOCHONDRIAL"/>
    <property type="match status" value="1"/>
</dbReference>
<dbReference type="InterPro" id="IPR000644">
    <property type="entry name" value="CBS_dom"/>
</dbReference>
<reference evidence="4" key="1">
    <citation type="journal article" date="2020" name="mSystems">
        <title>Genome- and Community-Level Interaction Insights into Carbon Utilization and Element Cycling Functions of Hydrothermarchaeota in Hydrothermal Sediment.</title>
        <authorList>
            <person name="Zhou Z."/>
            <person name="Liu Y."/>
            <person name="Xu W."/>
            <person name="Pan J."/>
            <person name="Luo Z.H."/>
            <person name="Li M."/>
        </authorList>
    </citation>
    <scope>NUCLEOTIDE SEQUENCE [LARGE SCALE GENOMIC DNA]</scope>
    <source>
        <strain evidence="4">SpSt-210</strain>
    </source>
</reference>
<evidence type="ECO:0000256" key="2">
    <source>
        <dbReference type="PROSITE-ProRule" id="PRU00703"/>
    </source>
</evidence>
<dbReference type="SUPFAM" id="SSF50346">
    <property type="entry name" value="PRC-barrel domain"/>
    <property type="match status" value="1"/>
</dbReference>
<proteinExistence type="predicted"/>
<evidence type="ECO:0000256" key="1">
    <source>
        <dbReference type="ARBA" id="ARBA00023122"/>
    </source>
</evidence>
<gene>
    <name evidence="4" type="ORF">ENP34_08545</name>
</gene>
<dbReference type="SUPFAM" id="SSF54631">
    <property type="entry name" value="CBS-domain pair"/>
    <property type="match status" value="1"/>
</dbReference>
<comment type="caution">
    <text evidence="4">The sequence shown here is derived from an EMBL/GenBank/DDBJ whole genome shotgun (WGS) entry which is preliminary data.</text>
</comment>
<feature type="domain" description="CBS" evidence="3">
    <location>
        <begin position="164"/>
        <end position="227"/>
    </location>
</feature>
<sequence length="311" mass="34174">MSSERLWVQPGMNVFGADGEYVGQVKQVRERDFVVSRPRHRDIAIPRDAVREALTSEQRLELGISSKEVDQMGRENEPTNPTAGHLPSGQETIAEGRRVADLMIQTLDVVSPDQAVRTVQTRLGGEARLSLIVVEGERPVGIVRWREIMGLAGEDAERPVREFMVREFPHLTPSQTITEALAHLNEFEDQLSGIDYLPVVDEEGRLVGEIPAMALAHAEQRAVVVEEAADLGLRSGMTVVGAAGKKLGTVSELIRDTMTGELAGFVVAHGLLGRKHKRLTPEVIDRVEGDTVVLKIDAREFNLLADIEAQS</sequence>
<dbReference type="PROSITE" id="PS51371">
    <property type="entry name" value="CBS"/>
    <property type="match status" value="1"/>
</dbReference>
<dbReference type="CDD" id="cd02205">
    <property type="entry name" value="CBS_pair_SF"/>
    <property type="match status" value="1"/>
</dbReference>
<protein>
    <submittedName>
        <fullName evidence="4">CBS domain-containing protein</fullName>
    </submittedName>
</protein>
<dbReference type="Pfam" id="PF05239">
    <property type="entry name" value="PRC"/>
    <property type="match status" value="1"/>
</dbReference>
<dbReference type="AlphaFoldDB" id="A0A831T8X4"/>
<dbReference type="InterPro" id="IPR011033">
    <property type="entry name" value="PRC_barrel-like_sf"/>
</dbReference>
<name>A0A831T8X4_9BACT</name>
<dbReference type="InterPro" id="IPR046342">
    <property type="entry name" value="CBS_dom_sf"/>
</dbReference>
<accession>A0A831T8X4</accession>
<organism evidence="4">
    <name type="scientific">Thermorudis peleae</name>
    <dbReference type="NCBI Taxonomy" id="1382356"/>
    <lineage>
        <taxon>Bacteria</taxon>
        <taxon>Pseudomonadati</taxon>
        <taxon>Thermomicrobiota</taxon>
        <taxon>Thermomicrobia</taxon>
        <taxon>Thermomicrobia incertae sedis</taxon>
        <taxon>Thermorudis</taxon>
    </lineage>
</organism>
<dbReference type="Pfam" id="PF00571">
    <property type="entry name" value="CBS"/>
    <property type="match status" value="2"/>
</dbReference>
<dbReference type="Gene3D" id="3.10.580.10">
    <property type="entry name" value="CBS-domain"/>
    <property type="match status" value="1"/>
</dbReference>
<keyword evidence="1 2" id="KW-0129">CBS domain</keyword>
<evidence type="ECO:0000313" key="4">
    <source>
        <dbReference type="EMBL" id="HEG91477.1"/>
    </source>
</evidence>
<dbReference type="InterPro" id="IPR051257">
    <property type="entry name" value="Diverse_CBS-Domain"/>
</dbReference>
<dbReference type="Gene3D" id="2.30.30.240">
    <property type="entry name" value="PRC-barrel domain"/>
    <property type="match status" value="1"/>
</dbReference>
<evidence type="ECO:0000259" key="3">
    <source>
        <dbReference type="PROSITE" id="PS51371"/>
    </source>
</evidence>